<organism evidence="4 5">
    <name type="scientific">Tritrichomonas foetus</name>
    <dbReference type="NCBI Taxonomy" id="1144522"/>
    <lineage>
        <taxon>Eukaryota</taxon>
        <taxon>Metamonada</taxon>
        <taxon>Parabasalia</taxon>
        <taxon>Tritrichomonadida</taxon>
        <taxon>Tritrichomonadidae</taxon>
        <taxon>Tritrichomonas</taxon>
    </lineage>
</organism>
<proteinExistence type="inferred from homology"/>
<dbReference type="VEuPathDB" id="TrichDB:TRFO_33426"/>
<evidence type="ECO:0000256" key="2">
    <source>
        <dbReference type="SAM" id="MobiDB-lite"/>
    </source>
</evidence>
<dbReference type="InterPro" id="IPR004843">
    <property type="entry name" value="Calcineurin-like_PHP"/>
</dbReference>
<protein>
    <recommendedName>
        <fullName evidence="1">Serine/threonine-protein phosphatase</fullName>
        <ecNumber evidence="1">3.1.3.16</ecNumber>
    </recommendedName>
</protein>
<dbReference type="OrthoDB" id="10463461at2759"/>
<evidence type="ECO:0000313" key="5">
    <source>
        <dbReference type="Proteomes" id="UP000179807"/>
    </source>
</evidence>
<evidence type="ECO:0000313" key="4">
    <source>
        <dbReference type="EMBL" id="OHT00006.1"/>
    </source>
</evidence>
<feature type="compositionally biased region" description="Polar residues" evidence="2">
    <location>
        <begin position="392"/>
        <end position="407"/>
    </location>
</feature>
<comment type="similarity">
    <text evidence="1">Belongs to the PPP phosphatase family.</text>
</comment>
<dbReference type="AlphaFoldDB" id="A0A1J4JR72"/>
<dbReference type="InterPro" id="IPR050341">
    <property type="entry name" value="PP1_catalytic_subunit"/>
</dbReference>
<evidence type="ECO:0000259" key="3">
    <source>
        <dbReference type="PROSITE" id="PS00125"/>
    </source>
</evidence>
<comment type="catalytic activity">
    <reaction evidence="1">
        <text>O-phospho-L-threonyl-[protein] + H2O = L-threonyl-[protein] + phosphate</text>
        <dbReference type="Rhea" id="RHEA:47004"/>
        <dbReference type="Rhea" id="RHEA-COMP:11060"/>
        <dbReference type="Rhea" id="RHEA-COMP:11605"/>
        <dbReference type="ChEBI" id="CHEBI:15377"/>
        <dbReference type="ChEBI" id="CHEBI:30013"/>
        <dbReference type="ChEBI" id="CHEBI:43474"/>
        <dbReference type="ChEBI" id="CHEBI:61977"/>
        <dbReference type="EC" id="3.1.3.16"/>
    </reaction>
</comment>
<dbReference type="PROSITE" id="PS00125">
    <property type="entry name" value="SER_THR_PHOSPHATASE"/>
    <property type="match status" value="1"/>
</dbReference>
<dbReference type="PANTHER" id="PTHR11668:SF494">
    <property type="entry name" value="PROTEIN PHOSPHATASE, PUTATIVE-RELATED"/>
    <property type="match status" value="1"/>
</dbReference>
<dbReference type="EMBL" id="MLAK01000976">
    <property type="protein sequence ID" value="OHT00006.1"/>
    <property type="molecule type" value="Genomic_DNA"/>
</dbReference>
<dbReference type="RefSeq" id="XP_068353142.1">
    <property type="nucleotide sequence ID" value="XM_068509066.1"/>
</dbReference>
<dbReference type="InterPro" id="IPR029052">
    <property type="entry name" value="Metallo-depent_PP-like"/>
</dbReference>
<dbReference type="SMART" id="SM00156">
    <property type="entry name" value="PP2Ac"/>
    <property type="match status" value="1"/>
</dbReference>
<dbReference type="Proteomes" id="UP000179807">
    <property type="component" value="Unassembled WGS sequence"/>
</dbReference>
<dbReference type="GO" id="GO:0004722">
    <property type="term" value="F:protein serine/threonine phosphatase activity"/>
    <property type="evidence" value="ECO:0007669"/>
    <property type="project" value="UniProtKB-EC"/>
</dbReference>
<keyword evidence="5" id="KW-1185">Reference proteome</keyword>
<dbReference type="Gene3D" id="3.60.21.10">
    <property type="match status" value="1"/>
</dbReference>
<sequence length="420" mass="47657">MLSLKFRFCIDFLRKLNGDRKKKAKMSFNMDAEVRFRRIISMFFNSAPFDVEDYATQNVQLILPTVPREDVIELCQAVTDIFKDGPSLLELQSPIIVVGDIHGHVLDFFRIFKKYGIPENQKYLFLGDLVDRGEFAVETIIIAFAFKVIYPDNFYIIRGNHEFEFLCSQCGFSKQIADIYGPALFDKFLAAFSYMPISALIDKNIVCVHGGLGPSTFSINQLKSIERPIHDFTDDFLNAILWSDPTNSTDQFIPSTRGTGYLFGESALKEFVDQNNLKLLVRAHECVMGGIEMNFENKCMTVFSASNYCGLMNNQSAILNVTSPDSYEVVTFDPLPYLKRESVVYRTGARAPRRSTFGFTMRSNVGSSSIEKLPQLTSIPSFTPRKPDSPLIQHQSPTTPSLTKQQTLPSFKFGRRYSSF</sequence>
<dbReference type="GO" id="GO:0005634">
    <property type="term" value="C:nucleus"/>
    <property type="evidence" value="ECO:0007669"/>
    <property type="project" value="TreeGrafter"/>
</dbReference>
<comment type="caution">
    <text evidence="4">The sequence shown here is derived from an EMBL/GenBank/DDBJ whole genome shotgun (WGS) entry which is preliminary data.</text>
</comment>
<dbReference type="GeneID" id="94843770"/>
<reference evidence="4" key="1">
    <citation type="submission" date="2016-10" db="EMBL/GenBank/DDBJ databases">
        <authorList>
            <person name="Benchimol M."/>
            <person name="Almeida L.G."/>
            <person name="Vasconcelos A.T."/>
            <person name="Perreira-Neves A."/>
            <person name="Rosa I.A."/>
            <person name="Tasca T."/>
            <person name="Bogo M.R."/>
            <person name="de Souza W."/>
        </authorList>
    </citation>
    <scope>NUCLEOTIDE SEQUENCE [LARGE SCALE GENOMIC DNA]</scope>
    <source>
        <strain evidence="4">K</strain>
    </source>
</reference>
<dbReference type="SUPFAM" id="SSF56300">
    <property type="entry name" value="Metallo-dependent phosphatases"/>
    <property type="match status" value="1"/>
</dbReference>
<accession>A0A1J4JR72</accession>
<dbReference type="CDD" id="cd00144">
    <property type="entry name" value="MPP_PPP_family"/>
    <property type="match status" value="1"/>
</dbReference>
<feature type="domain" description="Serine/threonine specific protein phosphatases" evidence="3">
    <location>
        <begin position="157"/>
        <end position="162"/>
    </location>
</feature>
<dbReference type="GO" id="GO:0005737">
    <property type="term" value="C:cytoplasm"/>
    <property type="evidence" value="ECO:0007669"/>
    <property type="project" value="TreeGrafter"/>
</dbReference>
<dbReference type="Pfam" id="PF00149">
    <property type="entry name" value="Metallophos"/>
    <property type="match status" value="1"/>
</dbReference>
<name>A0A1J4JR72_9EUKA</name>
<dbReference type="EC" id="3.1.3.16" evidence="1"/>
<keyword evidence="1" id="KW-0378">Hydrolase</keyword>
<dbReference type="PANTHER" id="PTHR11668">
    <property type="entry name" value="SERINE/THREONINE PROTEIN PHOSPHATASE"/>
    <property type="match status" value="1"/>
</dbReference>
<dbReference type="InterPro" id="IPR006186">
    <property type="entry name" value="Ser/Thr-sp_prot-phosphatase"/>
</dbReference>
<evidence type="ECO:0000256" key="1">
    <source>
        <dbReference type="RuleBase" id="RU004273"/>
    </source>
</evidence>
<gene>
    <name evidence="4" type="ORF">TRFO_33426</name>
</gene>
<dbReference type="PRINTS" id="PR00114">
    <property type="entry name" value="STPHPHTASE"/>
</dbReference>
<feature type="region of interest" description="Disordered" evidence="2">
    <location>
        <begin position="378"/>
        <end position="407"/>
    </location>
</feature>